<evidence type="ECO:0000313" key="2">
    <source>
        <dbReference type="Proteomes" id="UP001221757"/>
    </source>
</evidence>
<reference evidence="1" key="1">
    <citation type="submission" date="2023-03" db="EMBL/GenBank/DDBJ databases">
        <title>Massive genome expansion in bonnet fungi (Mycena s.s.) driven by repeated elements and novel gene families across ecological guilds.</title>
        <authorList>
            <consortium name="Lawrence Berkeley National Laboratory"/>
            <person name="Harder C.B."/>
            <person name="Miyauchi S."/>
            <person name="Viragh M."/>
            <person name="Kuo A."/>
            <person name="Thoen E."/>
            <person name="Andreopoulos B."/>
            <person name="Lu D."/>
            <person name="Skrede I."/>
            <person name="Drula E."/>
            <person name="Henrissat B."/>
            <person name="Morin E."/>
            <person name="Kohler A."/>
            <person name="Barry K."/>
            <person name="LaButti K."/>
            <person name="Morin E."/>
            <person name="Salamov A."/>
            <person name="Lipzen A."/>
            <person name="Mereny Z."/>
            <person name="Hegedus B."/>
            <person name="Baldrian P."/>
            <person name="Stursova M."/>
            <person name="Weitz H."/>
            <person name="Taylor A."/>
            <person name="Grigoriev I.V."/>
            <person name="Nagy L.G."/>
            <person name="Martin F."/>
            <person name="Kauserud H."/>
        </authorList>
    </citation>
    <scope>NUCLEOTIDE SEQUENCE</scope>
    <source>
        <strain evidence="1">CBHHK067</strain>
    </source>
</reference>
<comment type="caution">
    <text evidence="1">The sequence shown here is derived from an EMBL/GenBank/DDBJ whole genome shotgun (WGS) entry which is preliminary data.</text>
</comment>
<accession>A0AAD7DAN2</accession>
<evidence type="ECO:0000313" key="1">
    <source>
        <dbReference type="EMBL" id="KAJ7686073.1"/>
    </source>
</evidence>
<sequence>GTAGNIVANRLSENPSHSVLASKPAAQMLVFWRLVLWCAHTPQDWNYTMILQTALNGRSLAYTSLFHCALR</sequence>
<dbReference type="Gene3D" id="3.30.560.10">
    <property type="entry name" value="Glucose Oxidase, domain 3"/>
    <property type="match status" value="1"/>
</dbReference>
<dbReference type="AlphaFoldDB" id="A0AAD7DAN2"/>
<protein>
    <submittedName>
        <fullName evidence="1">Uncharacterized protein</fullName>
    </submittedName>
</protein>
<dbReference type="Gene3D" id="3.50.50.60">
    <property type="entry name" value="FAD/NAD(P)-binding domain"/>
    <property type="match status" value="1"/>
</dbReference>
<organism evidence="1 2">
    <name type="scientific">Mycena rosella</name>
    <name type="common">Pink bonnet</name>
    <name type="synonym">Agaricus rosellus</name>
    <dbReference type="NCBI Taxonomy" id="1033263"/>
    <lineage>
        <taxon>Eukaryota</taxon>
        <taxon>Fungi</taxon>
        <taxon>Dikarya</taxon>
        <taxon>Basidiomycota</taxon>
        <taxon>Agaricomycotina</taxon>
        <taxon>Agaricomycetes</taxon>
        <taxon>Agaricomycetidae</taxon>
        <taxon>Agaricales</taxon>
        <taxon>Marasmiineae</taxon>
        <taxon>Mycenaceae</taxon>
        <taxon>Mycena</taxon>
    </lineage>
</organism>
<dbReference type="InterPro" id="IPR036188">
    <property type="entry name" value="FAD/NAD-bd_sf"/>
</dbReference>
<gene>
    <name evidence="1" type="ORF">B0H17DRAFT_940771</name>
</gene>
<name>A0AAD7DAN2_MYCRO</name>
<proteinExistence type="predicted"/>
<dbReference type="EMBL" id="JARKIE010000099">
    <property type="protein sequence ID" value="KAJ7686073.1"/>
    <property type="molecule type" value="Genomic_DNA"/>
</dbReference>
<feature type="non-terminal residue" evidence="1">
    <location>
        <position position="1"/>
    </location>
</feature>
<dbReference type="Proteomes" id="UP001221757">
    <property type="component" value="Unassembled WGS sequence"/>
</dbReference>
<keyword evidence="2" id="KW-1185">Reference proteome</keyword>